<sequence>MKRRDLLNPLRLLRALPREGAAPAEAAREARDALFRLAMARGIDPANETPERLAELLGVGHDTFGETQRGR</sequence>
<evidence type="ECO:0000313" key="1">
    <source>
        <dbReference type="EMBL" id="SBW12206.1"/>
    </source>
</evidence>
<protein>
    <submittedName>
        <fullName evidence="1">Uncharacterized protein</fullName>
    </submittedName>
</protein>
<dbReference type="AlphaFoldDB" id="A0A212KKG0"/>
<organism evidence="1">
    <name type="scientific">uncultured Alphaproteobacteria bacterium</name>
    <dbReference type="NCBI Taxonomy" id="91750"/>
    <lineage>
        <taxon>Bacteria</taxon>
        <taxon>Pseudomonadati</taxon>
        <taxon>Pseudomonadota</taxon>
        <taxon>Alphaproteobacteria</taxon>
        <taxon>environmental samples</taxon>
    </lineage>
</organism>
<accession>A0A212KKG0</accession>
<proteinExistence type="predicted"/>
<dbReference type="EMBL" id="FLUO01000002">
    <property type="protein sequence ID" value="SBW12206.1"/>
    <property type="molecule type" value="Genomic_DNA"/>
</dbReference>
<reference evidence="1" key="1">
    <citation type="submission" date="2016-04" db="EMBL/GenBank/DDBJ databases">
        <authorList>
            <person name="Evans L.H."/>
            <person name="Alamgir A."/>
            <person name="Owens N."/>
            <person name="Weber N.D."/>
            <person name="Virtaneva K."/>
            <person name="Barbian K."/>
            <person name="Babar A."/>
            <person name="Rosenke K."/>
        </authorList>
    </citation>
    <scope>NUCLEOTIDE SEQUENCE</scope>
    <source>
        <strain evidence="1">86</strain>
    </source>
</reference>
<gene>
    <name evidence="1" type="ORF">KL86APRO_20496</name>
</gene>
<name>A0A212KKG0_9PROT</name>